<dbReference type="AlphaFoldDB" id="A0A8X8XVG4"/>
<evidence type="ECO:0000313" key="4">
    <source>
        <dbReference type="Proteomes" id="UP000298416"/>
    </source>
</evidence>
<comment type="caution">
    <text evidence="3">The sequence shown here is derived from an EMBL/GenBank/DDBJ whole genome shotgun (WGS) entry which is preliminary data.</text>
</comment>
<dbReference type="PANTHER" id="PTHR46148">
    <property type="entry name" value="CHROMO DOMAIN-CONTAINING PROTEIN"/>
    <property type="match status" value="1"/>
</dbReference>
<sequence>MILIRQGRGGSTAEEIGGWFGQQRRVRKQARRIRKQARQTRPAEENKEEIKGNGKRLVVNVAGVVNRPERLSHGSRAPRHQNGPGGGPASRPALRAVARHPAVVDTLRSRDEVLELLRHHLRRAQDRMTASANKKRRDVEFAAGDMVYVRFRPHRQSTLFSSRNRKMAPRFFGPFRIESHIGATAYRLQLPESTRIHLVFHVSLLKRAVGDAAAEANLPEGLGGNDPPFLPEKVLDTRTDHREGEDHSQVLIKWQGMNDDDSTWMDARRIRKQAQQTRPAEENKEEIKGNGKRLVVKFVPILV</sequence>
<dbReference type="PROSITE" id="PS50013">
    <property type="entry name" value="CHROMO_2"/>
    <property type="match status" value="1"/>
</dbReference>
<dbReference type="Pfam" id="PF24626">
    <property type="entry name" value="SH3_Tf2-1"/>
    <property type="match status" value="1"/>
</dbReference>
<proteinExistence type="predicted"/>
<feature type="domain" description="Chromo" evidence="2">
    <location>
        <begin position="229"/>
        <end position="264"/>
    </location>
</feature>
<evidence type="ECO:0000259" key="2">
    <source>
        <dbReference type="PROSITE" id="PS50013"/>
    </source>
</evidence>
<dbReference type="SUPFAM" id="SSF54160">
    <property type="entry name" value="Chromo domain-like"/>
    <property type="match status" value="1"/>
</dbReference>
<protein>
    <recommendedName>
        <fullName evidence="2">Chromo domain-containing protein</fullName>
    </recommendedName>
</protein>
<dbReference type="InterPro" id="IPR023780">
    <property type="entry name" value="Chromo_domain"/>
</dbReference>
<feature type="region of interest" description="Disordered" evidence="1">
    <location>
        <begin position="67"/>
        <end position="92"/>
    </location>
</feature>
<dbReference type="Proteomes" id="UP000298416">
    <property type="component" value="Unassembled WGS sequence"/>
</dbReference>
<dbReference type="InterPro" id="IPR056924">
    <property type="entry name" value="SH3_Tf2-1"/>
</dbReference>
<reference evidence="3" key="2">
    <citation type="submission" date="2020-08" db="EMBL/GenBank/DDBJ databases">
        <title>Plant Genome Project.</title>
        <authorList>
            <person name="Zhang R.-G."/>
        </authorList>
    </citation>
    <scope>NUCLEOTIDE SEQUENCE</scope>
    <source>
        <strain evidence="3">Huo1</strain>
        <tissue evidence="3">Leaf</tissue>
    </source>
</reference>
<organism evidence="3">
    <name type="scientific">Salvia splendens</name>
    <name type="common">Scarlet sage</name>
    <dbReference type="NCBI Taxonomy" id="180675"/>
    <lineage>
        <taxon>Eukaryota</taxon>
        <taxon>Viridiplantae</taxon>
        <taxon>Streptophyta</taxon>
        <taxon>Embryophyta</taxon>
        <taxon>Tracheophyta</taxon>
        <taxon>Spermatophyta</taxon>
        <taxon>Magnoliopsida</taxon>
        <taxon>eudicotyledons</taxon>
        <taxon>Gunneridae</taxon>
        <taxon>Pentapetalae</taxon>
        <taxon>asterids</taxon>
        <taxon>lamiids</taxon>
        <taxon>Lamiales</taxon>
        <taxon>Lamiaceae</taxon>
        <taxon>Nepetoideae</taxon>
        <taxon>Mentheae</taxon>
        <taxon>Salviinae</taxon>
        <taxon>Salvia</taxon>
        <taxon>Salvia subgen. Calosphace</taxon>
        <taxon>core Calosphace</taxon>
    </lineage>
</organism>
<keyword evidence="4" id="KW-1185">Reference proteome</keyword>
<dbReference type="Pfam" id="PF00385">
    <property type="entry name" value="Chromo"/>
    <property type="match status" value="1"/>
</dbReference>
<gene>
    <name evidence="3" type="ORF">SASPL_120432</name>
</gene>
<dbReference type="SMART" id="SM00298">
    <property type="entry name" value="CHROMO"/>
    <property type="match status" value="1"/>
</dbReference>
<dbReference type="EMBL" id="PNBA02000007">
    <property type="protein sequence ID" value="KAG6418231.1"/>
    <property type="molecule type" value="Genomic_DNA"/>
</dbReference>
<feature type="region of interest" description="Disordered" evidence="1">
    <location>
        <begin position="33"/>
        <end position="52"/>
    </location>
</feature>
<name>A0A8X8XVG4_SALSN</name>
<dbReference type="Gene3D" id="2.40.50.40">
    <property type="match status" value="1"/>
</dbReference>
<dbReference type="InterPro" id="IPR000953">
    <property type="entry name" value="Chromo/chromo_shadow_dom"/>
</dbReference>
<evidence type="ECO:0000256" key="1">
    <source>
        <dbReference type="SAM" id="MobiDB-lite"/>
    </source>
</evidence>
<accession>A0A8X8XVG4</accession>
<reference evidence="3" key="1">
    <citation type="submission" date="2018-01" db="EMBL/GenBank/DDBJ databases">
        <authorList>
            <person name="Mao J.F."/>
        </authorList>
    </citation>
    <scope>NUCLEOTIDE SEQUENCE</scope>
    <source>
        <strain evidence="3">Huo1</strain>
        <tissue evidence="3">Leaf</tissue>
    </source>
</reference>
<evidence type="ECO:0000313" key="3">
    <source>
        <dbReference type="EMBL" id="KAG6418231.1"/>
    </source>
</evidence>
<dbReference type="PANTHER" id="PTHR46148:SF54">
    <property type="entry name" value="RETROTRANSPOSON-LIKE PROTEIN"/>
    <property type="match status" value="1"/>
</dbReference>
<dbReference type="InterPro" id="IPR016197">
    <property type="entry name" value="Chromo-like_dom_sf"/>
</dbReference>
<feature type="compositionally biased region" description="Basic and acidic residues" evidence="1">
    <location>
        <begin position="41"/>
        <end position="52"/>
    </location>
</feature>